<evidence type="ECO:0000313" key="9">
    <source>
        <dbReference type="Proteomes" id="UP000019141"/>
    </source>
</evidence>
<evidence type="ECO:0000256" key="5">
    <source>
        <dbReference type="ARBA" id="ARBA00022915"/>
    </source>
</evidence>
<comment type="similarity">
    <text evidence="1">Belongs to the transferase hexapeptide repeat family.</text>
</comment>
<keyword evidence="7" id="KW-0012">Acyltransferase</keyword>
<dbReference type="EMBL" id="AZHW01001130">
    <property type="protein sequence ID" value="ETW94029.1"/>
    <property type="molecule type" value="Genomic_DNA"/>
</dbReference>
<keyword evidence="9" id="KW-1185">Reference proteome</keyword>
<keyword evidence="5" id="KW-0220">Diaminopimelate biosynthesis</keyword>
<dbReference type="PANTHER" id="PTHR43300">
    <property type="entry name" value="ACETYLTRANSFERASE"/>
    <property type="match status" value="1"/>
</dbReference>
<organism evidence="8 9">
    <name type="scientific">Entotheonella factor</name>
    <dbReference type="NCBI Taxonomy" id="1429438"/>
    <lineage>
        <taxon>Bacteria</taxon>
        <taxon>Pseudomonadati</taxon>
        <taxon>Nitrospinota/Tectimicrobiota group</taxon>
        <taxon>Candidatus Tectimicrobiota</taxon>
        <taxon>Candidatus Entotheonellia</taxon>
        <taxon>Candidatus Entotheonellales</taxon>
        <taxon>Candidatus Entotheonellaceae</taxon>
        <taxon>Candidatus Entotheonella</taxon>
    </lineage>
</organism>
<keyword evidence="3" id="KW-0808">Transferase</keyword>
<dbReference type="GO" id="GO:0009085">
    <property type="term" value="P:lysine biosynthetic process"/>
    <property type="evidence" value="ECO:0007669"/>
    <property type="project" value="UniProtKB-KW"/>
</dbReference>
<dbReference type="Pfam" id="PF00132">
    <property type="entry name" value="Hexapep"/>
    <property type="match status" value="2"/>
</dbReference>
<name>W4L7Z3_ENTF1</name>
<dbReference type="PROSITE" id="PS00101">
    <property type="entry name" value="HEXAPEP_TRANSFERASES"/>
    <property type="match status" value="1"/>
</dbReference>
<keyword evidence="6" id="KW-0457">Lysine biosynthesis</keyword>
<dbReference type="CDD" id="cd03358">
    <property type="entry name" value="LbH_WxcM_N_like"/>
    <property type="match status" value="1"/>
</dbReference>
<dbReference type="Gene3D" id="2.160.10.10">
    <property type="entry name" value="Hexapeptide repeat proteins"/>
    <property type="match status" value="1"/>
</dbReference>
<gene>
    <name evidence="8" type="ORF">ETSY1_36615</name>
</gene>
<protein>
    <submittedName>
        <fullName evidence="8">Acetyltransferase</fullName>
    </submittedName>
</protein>
<dbReference type="InterPro" id="IPR011004">
    <property type="entry name" value="Trimer_LpxA-like_sf"/>
</dbReference>
<dbReference type="InterPro" id="IPR001451">
    <property type="entry name" value="Hexapep"/>
</dbReference>
<evidence type="ECO:0000313" key="8">
    <source>
        <dbReference type="EMBL" id="ETW94029.1"/>
    </source>
</evidence>
<dbReference type="PATRIC" id="fig|1429438.4.peg.6887"/>
<accession>W4L7Z3</accession>
<dbReference type="SUPFAM" id="SSF51161">
    <property type="entry name" value="Trimeric LpxA-like enzymes"/>
    <property type="match status" value="1"/>
</dbReference>
<evidence type="ECO:0000256" key="1">
    <source>
        <dbReference type="ARBA" id="ARBA00007274"/>
    </source>
</evidence>
<dbReference type="HOGENOM" id="CLU_051638_9_1_7"/>
<keyword evidence="2" id="KW-0028">Amino-acid biosynthesis</keyword>
<sequence>MSTHIHPQAIIAPQARIDSTAIIEAGVKIGAKTSVWDHVHIRHDSRIGEECIIGEKTYIAYGVHIGHRVKINAFVYICNGVTIEDGVMISAGTIFTNDRFPRATTPDLRHLRPSEPDEHTRLTWVRQGATIGAGCTVGNDLEIGRFAMVGMGSLVTKSVPNFHLALGQPAASVGCVCRCGQLLLRFDEPGAVSAASVTCSACALPYAIDHGHVTECAPPI</sequence>
<evidence type="ECO:0000256" key="7">
    <source>
        <dbReference type="ARBA" id="ARBA00023315"/>
    </source>
</evidence>
<dbReference type="Proteomes" id="UP000019141">
    <property type="component" value="Unassembled WGS sequence"/>
</dbReference>
<reference evidence="8 9" key="1">
    <citation type="journal article" date="2014" name="Nature">
        <title>An environmental bacterial taxon with a large and distinct metabolic repertoire.</title>
        <authorList>
            <person name="Wilson M.C."/>
            <person name="Mori T."/>
            <person name="Ruckert C."/>
            <person name="Uria A.R."/>
            <person name="Helf M.J."/>
            <person name="Takada K."/>
            <person name="Gernert C."/>
            <person name="Steffens U.A."/>
            <person name="Heycke N."/>
            <person name="Schmitt S."/>
            <person name="Rinke C."/>
            <person name="Helfrich E.J."/>
            <person name="Brachmann A.O."/>
            <person name="Gurgui C."/>
            <person name="Wakimoto T."/>
            <person name="Kracht M."/>
            <person name="Crusemann M."/>
            <person name="Hentschel U."/>
            <person name="Abe I."/>
            <person name="Matsunaga S."/>
            <person name="Kalinowski J."/>
            <person name="Takeyama H."/>
            <person name="Piel J."/>
        </authorList>
    </citation>
    <scope>NUCLEOTIDE SEQUENCE [LARGE SCALE GENOMIC DNA]</scope>
    <source>
        <strain evidence="9">TSY1</strain>
    </source>
</reference>
<keyword evidence="4" id="KW-0677">Repeat</keyword>
<proteinExistence type="inferred from homology"/>
<dbReference type="GO" id="GO:0016746">
    <property type="term" value="F:acyltransferase activity"/>
    <property type="evidence" value="ECO:0007669"/>
    <property type="project" value="UniProtKB-KW"/>
</dbReference>
<dbReference type="PANTHER" id="PTHR43300:SF10">
    <property type="entry name" value="2,3,4,5-TETRAHYDROPYRIDINE-2,6-DICARBOXYLATE N-ACETYLTRANSFERASE"/>
    <property type="match status" value="1"/>
</dbReference>
<evidence type="ECO:0000256" key="2">
    <source>
        <dbReference type="ARBA" id="ARBA00022605"/>
    </source>
</evidence>
<evidence type="ECO:0000256" key="6">
    <source>
        <dbReference type="ARBA" id="ARBA00023154"/>
    </source>
</evidence>
<dbReference type="GO" id="GO:0019877">
    <property type="term" value="P:diaminopimelate biosynthetic process"/>
    <property type="evidence" value="ECO:0007669"/>
    <property type="project" value="UniProtKB-KW"/>
</dbReference>
<dbReference type="InterPro" id="IPR050179">
    <property type="entry name" value="Trans_hexapeptide_repeat"/>
</dbReference>
<evidence type="ECO:0000256" key="3">
    <source>
        <dbReference type="ARBA" id="ARBA00022679"/>
    </source>
</evidence>
<evidence type="ECO:0000256" key="4">
    <source>
        <dbReference type="ARBA" id="ARBA00022737"/>
    </source>
</evidence>
<dbReference type="AlphaFoldDB" id="W4L7Z3"/>
<dbReference type="InterPro" id="IPR018357">
    <property type="entry name" value="Hexapep_transf_CS"/>
</dbReference>
<comment type="caution">
    <text evidence="8">The sequence shown here is derived from an EMBL/GenBank/DDBJ whole genome shotgun (WGS) entry which is preliminary data.</text>
</comment>